<dbReference type="EMBL" id="JABMCI010000069">
    <property type="protein sequence ID" value="NUU18904.1"/>
    <property type="molecule type" value="Genomic_DNA"/>
</dbReference>
<evidence type="ECO:0000256" key="1">
    <source>
        <dbReference type="SAM" id="Phobius"/>
    </source>
</evidence>
<dbReference type="AlphaFoldDB" id="A0A7Y6A5N0"/>
<keyword evidence="4" id="KW-1185">Reference proteome</keyword>
<dbReference type="RefSeq" id="WP_175348824.1">
    <property type="nucleotide sequence ID" value="NZ_JABMCI010000069.1"/>
</dbReference>
<evidence type="ECO:0000313" key="4">
    <source>
        <dbReference type="Proteomes" id="UP000565724"/>
    </source>
</evidence>
<sequence length="298" mass="31241">MPTNDPRPTKAVRRDEARLKAAQMRKEQERKAKRNRLLAIAGLAVAVIALVAVAFTIVNQNKANEAANSDVVYGQDAENVVAPLLADVTSPATADDTGGIPVSADGVGTVGDGDVDLTIYFDYMCPYCGQFDATNSADLDAMIEEGGVTITYHPISILDRMSAGSSYSTRTANATAIVADQAPEQFTAFVTALYEDQPAEGTSGRTDAEIKKIATDVGVPAEVADTFTDTVDGTFATDAEESVAGTWRTFAPWVAAATNQAGLDLPKLSTPAVLINGTDFSGWQTPGALKQAVEAAKS</sequence>
<dbReference type="Gene3D" id="3.40.30.10">
    <property type="entry name" value="Glutaredoxin"/>
    <property type="match status" value="1"/>
</dbReference>
<feature type="domain" description="Thioredoxin-like fold" evidence="2">
    <location>
        <begin position="114"/>
        <end position="294"/>
    </location>
</feature>
<dbReference type="SUPFAM" id="SSF52833">
    <property type="entry name" value="Thioredoxin-like"/>
    <property type="match status" value="1"/>
</dbReference>
<feature type="transmembrane region" description="Helical" evidence="1">
    <location>
        <begin position="37"/>
        <end position="58"/>
    </location>
</feature>
<evidence type="ECO:0000259" key="2">
    <source>
        <dbReference type="Pfam" id="PF13462"/>
    </source>
</evidence>
<organism evidence="3 4">
    <name type="scientific">Cellulomonas humilata</name>
    <dbReference type="NCBI Taxonomy" id="144055"/>
    <lineage>
        <taxon>Bacteria</taxon>
        <taxon>Bacillati</taxon>
        <taxon>Actinomycetota</taxon>
        <taxon>Actinomycetes</taxon>
        <taxon>Micrococcales</taxon>
        <taxon>Cellulomonadaceae</taxon>
        <taxon>Cellulomonas</taxon>
    </lineage>
</organism>
<reference evidence="3 4" key="1">
    <citation type="submission" date="2020-05" db="EMBL/GenBank/DDBJ databases">
        <title>Genome Sequencing of Type Strains.</title>
        <authorList>
            <person name="Lemaire J.F."/>
            <person name="Inderbitzin P."/>
            <person name="Gregorio O.A."/>
            <person name="Collins S.B."/>
            <person name="Wespe N."/>
            <person name="Knight-Connoni V."/>
        </authorList>
    </citation>
    <scope>NUCLEOTIDE SEQUENCE [LARGE SCALE GENOMIC DNA]</scope>
    <source>
        <strain evidence="3 4">ATCC 25174</strain>
    </source>
</reference>
<dbReference type="Pfam" id="PF13462">
    <property type="entry name" value="Thioredoxin_4"/>
    <property type="match status" value="1"/>
</dbReference>
<dbReference type="InterPro" id="IPR012336">
    <property type="entry name" value="Thioredoxin-like_fold"/>
</dbReference>
<dbReference type="Proteomes" id="UP000565724">
    <property type="component" value="Unassembled WGS sequence"/>
</dbReference>
<gene>
    <name evidence="3" type="ORF">HP550_16755</name>
</gene>
<keyword evidence="1" id="KW-0812">Transmembrane</keyword>
<comment type="caution">
    <text evidence="3">The sequence shown here is derived from an EMBL/GenBank/DDBJ whole genome shotgun (WGS) entry which is preliminary data.</text>
</comment>
<evidence type="ECO:0000313" key="3">
    <source>
        <dbReference type="EMBL" id="NUU18904.1"/>
    </source>
</evidence>
<protein>
    <submittedName>
        <fullName evidence="3">Thioredoxin domain-containing protein</fullName>
    </submittedName>
</protein>
<name>A0A7Y6A5N0_9CELL</name>
<dbReference type="CDD" id="cd02972">
    <property type="entry name" value="DsbA_family"/>
    <property type="match status" value="1"/>
</dbReference>
<keyword evidence="1" id="KW-0472">Membrane</keyword>
<accession>A0A7Y6A5N0</accession>
<dbReference type="InterPro" id="IPR036249">
    <property type="entry name" value="Thioredoxin-like_sf"/>
</dbReference>
<proteinExistence type="predicted"/>
<keyword evidence="1" id="KW-1133">Transmembrane helix</keyword>